<protein>
    <recommendedName>
        <fullName evidence="5">DUF1236 domain-containing protein</fullName>
    </recommendedName>
</protein>
<name>A0A430KVB6_9GAMM</name>
<keyword evidence="2" id="KW-0732">Signal</keyword>
<keyword evidence="4" id="KW-1185">Reference proteome</keyword>
<evidence type="ECO:0008006" key="5">
    <source>
        <dbReference type="Google" id="ProtNLM"/>
    </source>
</evidence>
<organism evidence="3 4">
    <name type="scientific">Amphritea opalescens</name>
    <dbReference type="NCBI Taxonomy" id="2490544"/>
    <lineage>
        <taxon>Bacteria</taxon>
        <taxon>Pseudomonadati</taxon>
        <taxon>Pseudomonadota</taxon>
        <taxon>Gammaproteobacteria</taxon>
        <taxon>Oceanospirillales</taxon>
        <taxon>Oceanospirillaceae</taxon>
        <taxon>Amphritea</taxon>
    </lineage>
</organism>
<evidence type="ECO:0000256" key="1">
    <source>
        <dbReference type="SAM" id="Phobius"/>
    </source>
</evidence>
<feature type="signal peptide" evidence="2">
    <location>
        <begin position="1"/>
        <end position="23"/>
    </location>
</feature>
<accession>A0A430KVB6</accession>
<dbReference type="EMBL" id="RQXW01000001">
    <property type="protein sequence ID" value="RTE67398.1"/>
    <property type="molecule type" value="Genomic_DNA"/>
</dbReference>
<proteinExistence type="predicted"/>
<keyword evidence="1" id="KW-0472">Membrane</keyword>
<dbReference type="Proteomes" id="UP000283087">
    <property type="component" value="Unassembled WGS sequence"/>
</dbReference>
<reference evidence="3 4" key="1">
    <citation type="submission" date="2018-11" db="EMBL/GenBank/DDBJ databases">
        <title>The draft genome sequence of Amphritea opalescens ANRC-JH13T.</title>
        <authorList>
            <person name="Fang Z."/>
            <person name="Zhang Y."/>
            <person name="Han X."/>
        </authorList>
    </citation>
    <scope>NUCLEOTIDE SEQUENCE [LARGE SCALE GENOMIC DNA]</scope>
    <source>
        <strain evidence="3 4">ANRC-JH13</strain>
    </source>
</reference>
<comment type="caution">
    <text evidence="3">The sequence shown here is derived from an EMBL/GenBank/DDBJ whole genome shotgun (WGS) entry which is preliminary data.</text>
</comment>
<keyword evidence="1" id="KW-0812">Transmembrane</keyword>
<dbReference type="RefSeq" id="WP_126156608.1">
    <property type="nucleotide sequence ID" value="NZ_RQXW01000001.1"/>
</dbReference>
<dbReference type="Pfam" id="PF20125">
    <property type="entry name" value="DUF6515"/>
    <property type="match status" value="1"/>
</dbReference>
<dbReference type="InterPro" id="IPR045398">
    <property type="entry name" value="DUF6515"/>
</dbReference>
<gene>
    <name evidence="3" type="ORF">EH243_00130</name>
</gene>
<feature type="transmembrane region" description="Helical" evidence="1">
    <location>
        <begin position="39"/>
        <end position="56"/>
    </location>
</feature>
<keyword evidence="1" id="KW-1133">Transmembrane helix</keyword>
<dbReference type="OrthoDB" id="196716at2"/>
<sequence length="178" mass="19774">MNKLTISLLITSLTFATVTPLSAGPRPSPQPHGHHVDHLPGAAVTTVIAGATYWVLDSLFYRKANNGYVVVEPPKGSYYKRLPADAVVVTRHGRDYFRYHGAYYRWVPERKIYVIEPSIAEPETEQVSHYAAGSVLTTLPNGSNAISINGVQYFRHAGNYFLPSERNGKQVYVVVDID</sequence>
<evidence type="ECO:0000313" key="3">
    <source>
        <dbReference type="EMBL" id="RTE67398.1"/>
    </source>
</evidence>
<feature type="chain" id="PRO_5019056461" description="DUF1236 domain-containing protein" evidence="2">
    <location>
        <begin position="24"/>
        <end position="178"/>
    </location>
</feature>
<dbReference type="AlphaFoldDB" id="A0A430KVB6"/>
<evidence type="ECO:0000256" key="2">
    <source>
        <dbReference type="SAM" id="SignalP"/>
    </source>
</evidence>
<evidence type="ECO:0000313" key="4">
    <source>
        <dbReference type="Proteomes" id="UP000283087"/>
    </source>
</evidence>